<dbReference type="InterPro" id="IPR016181">
    <property type="entry name" value="Acyl_CoA_acyltransferase"/>
</dbReference>
<dbReference type="VEuPathDB" id="FungiDB:HMPREF1541_02222"/>
<evidence type="ECO:0000259" key="1">
    <source>
        <dbReference type="PROSITE" id="PS51186"/>
    </source>
</evidence>
<dbReference type="Proteomes" id="UP000030752">
    <property type="component" value="Unassembled WGS sequence"/>
</dbReference>
<evidence type="ECO:0000313" key="2">
    <source>
        <dbReference type="EMBL" id="ETN43064.1"/>
    </source>
</evidence>
<dbReference type="PANTHER" id="PTHR42791:SF14">
    <property type="entry name" value="N-ACETYLTRANSFERASE DOMAIN-CONTAINING PROTEIN"/>
    <property type="match status" value="1"/>
</dbReference>
<dbReference type="PANTHER" id="PTHR42791">
    <property type="entry name" value="GNAT FAMILY ACETYLTRANSFERASE"/>
    <property type="match status" value="1"/>
</dbReference>
<dbReference type="AlphaFoldDB" id="W2S536"/>
<dbReference type="InParanoid" id="W2S536"/>
<sequence length="259" mass="28794">MPLHLNPLSKSPPNPAGESDIYLLPALSAIQLRAWLSTPLYSAIYPGPPSTHPGIVDSSVKRHRRALLSDPTYHFVSLVGCHDPEVGEPWQVVAFVKYAVLEYADANAVEAGKVKARGEEREWAEGTNVALANWVWGAVVGVREKYGEELGRYVLVDILATEPGWQRQGAGRMLMQEVCREADERGWPCLLEGSEEGRRLYEQMGFVAREEIWVDMGRWEGGKDKGEGWRGEGAREGVGEGWYRMVVMTRAARAKETGS</sequence>
<dbReference type="InterPro" id="IPR000182">
    <property type="entry name" value="GNAT_dom"/>
</dbReference>
<dbReference type="GO" id="GO:0016747">
    <property type="term" value="F:acyltransferase activity, transferring groups other than amino-acyl groups"/>
    <property type="evidence" value="ECO:0007669"/>
    <property type="project" value="InterPro"/>
</dbReference>
<dbReference type="eggNOG" id="ENOG502R2K4">
    <property type="taxonomic scope" value="Eukaryota"/>
</dbReference>
<protein>
    <recommendedName>
        <fullName evidence="1">N-acetyltransferase domain-containing protein</fullName>
    </recommendedName>
</protein>
<dbReference type="CDD" id="cd04301">
    <property type="entry name" value="NAT_SF"/>
    <property type="match status" value="1"/>
</dbReference>
<proteinExistence type="predicted"/>
<gene>
    <name evidence="2" type="ORF">HMPREF1541_02222</name>
</gene>
<reference evidence="2 3" key="1">
    <citation type="submission" date="2013-03" db="EMBL/GenBank/DDBJ databases">
        <title>The Genome Sequence of Phialophora europaea CBS 101466.</title>
        <authorList>
            <consortium name="The Broad Institute Genomics Platform"/>
            <person name="Cuomo C."/>
            <person name="de Hoog S."/>
            <person name="Gorbushina A."/>
            <person name="Walker B."/>
            <person name="Young S.K."/>
            <person name="Zeng Q."/>
            <person name="Gargeya S."/>
            <person name="Fitzgerald M."/>
            <person name="Haas B."/>
            <person name="Abouelleil A."/>
            <person name="Allen A.W."/>
            <person name="Alvarado L."/>
            <person name="Arachchi H.M."/>
            <person name="Berlin A.M."/>
            <person name="Chapman S.B."/>
            <person name="Gainer-Dewar J."/>
            <person name="Goldberg J."/>
            <person name="Griggs A."/>
            <person name="Gujja S."/>
            <person name="Hansen M."/>
            <person name="Howarth C."/>
            <person name="Imamovic A."/>
            <person name="Ireland A."/>
            <person name="Larimer J."/>
            <person name="McCowan C."/>
            <person name="Murphy C."/>
            <person name="Pearson M."/>
            <person name="Poon T.W."/>
            <person name="Priest M."/>
            <person name="Roberts A."/>
            <person name="Saif S."/>
            <person name="Shea T."/>
            <person name="Sisk P."/>
            <person name="Sykes S."/>
            <person name="Wortman J."/>
            <person name="Nusbaum C."/>
            <person name="Birren B."/>
        </authorList>
    </citation>
    <scope>NUCLEOTIDE SEQUENCE [LARGE SCALE GENOMIC DNA]</scope>
    <source>
        <strain evidence="2 3">CBS 101466</strain>
    </source>
</reference>
<name>W2S536_CYPE1</name>
<dbReference type="Gene3D" id="3.40.630.30">
    <property type="match status" value="1"/>
</dbReference>
<feature type="domain" description="N-acetyltransferase" evidence="1">
    <location>
        <begin position="93"/>
        <end position="253"/>
    </location>
</feature>
<accession>W2S536</accession>
<dbReference type="InterPro" id="IPR052523">
    <property type="entry name" value="Trichothecene_AcTrans"/>
</dbReference>
<dbReference type="PROSITE" id="PS51186">
    <property type="entry name" value="GNAT"/>
    <property type="match status" value="1"/>
</dbReference>
<dbReference type="STRING" id="1220924.W2S536"/>
<dbReference type="EMBL" id="KB822718">
    <property type="protein sequence ID" value="ETN43064.1"/>
    <property type="molecule type" value="Genomic_DNA"/>
</dbReference>
<keyword evidence="3" id="KW-1185">Reference proteome</keyword>
<dbReference type="HOGENOM" id="CLU_949960_0_0_1"/>
<evidence type="ECO:0000313" key="3">
    <source>
        <dbReference type="Proteomes" id="UP000030752"/>
    </source>
</evidence>
<dbReference type="Pfam" id="PF13508">
    <property type="entry name" value="Acetyltransf_7"/>
    <property type="match status" value="1"/>
</dbReference>
<dbReference type="SUPFAM" id="SSF55729">
    <property type="entry name" value="Acyl-CoA N-acyltransferases (Nat)"/>
    <property type="match status" value="1"/>
</dbReference>
<dbReference type="OrthoDB" id="4157470at2759"/>
<organism evidence="2 3">
    <name type="scientific">Cyphellophora europaea (strain CBS 101466)</name>
    <name type="common">Phialophora europaea</name>
    <dbReference type="NCBI Taxonomy" id="1220924"/>
    <lineage>
        <taxon>Eukaryota</taxon>
        <taxon>Fungi</taxon>
        <taxon>Dikarya</taxon>
        <taxon>Ascomycota</taxon>
        <taxon>Pezizomycotina</taxon>
        <taxon>Eurotiomycetes</taxon>
        <taxon>Chaetothyriomycetidae</taxon>
        <taxon>Chaetothyriales</taxon>
        <taxon>Cyphellophoraceae</taxon>
        <taxon>Cyphellophora</taxon>
    </lineage>
</organism>
<dbReference type="RefSeq" id="XP_008714800.1">
    <property type="nucleotide sequence ID" value="XM_008716578.1"/>
</dbReference>
<dbReference type="GeneID" id="19969561"/>